<gene>
    <name evidence="2" type="ORF">P7K49_015100</name>
</gene>
<accession>A0ABQ9V8L0</accession>
<protein>
    <submittedName>
        <fullName evidence="2">Uncharacterized protein</fullName>
    </submittedName>
</protein>
<feature type="compositionally biased region" description="Basic and acidic residues" evidence="1">
    <location>
        <begin position="174"/>
        <end position="184"/>
    </location>
</feature>
<dbReference type="Pfam" id="PF14946">
    <property type="entry name" value="DUF4501"/>
    <property type="match status" value="1"/>
</dbReference>
<dbReference type="InterPro" id="IPR027888">
    <property type="entry name" value="DUF4501"/>
</dbReference>
<evidence type="ECO:0000313" key="2">
    <source>
        <dbReference type="EMBL" id="KAK2105586.1"/>
    </source>
</evidence>
<proteinExistence type="predicted"/>
<evidence type="ECO:0000313" key="3">
    <source>
        <dbReference type="Proteomes" id="UP001266305"/>
    </source>
</evidence>
<name>A0ABQ9V8L0_SAGOE</name>
<sequence length="198" mass="21358">MAGAGASSRPLGCRETPGHPLIQRWLPSWAVLSPGSSELEAGASATRVPRASSQGLPRSRALRYSPHPSLHSISAYGHPGAGDGSGLGAPWWPRDKEKPADLTVPEHPAAAASTDLQPDSRRDQNSRATGRRPHPSEAPRRSLLPPQRCWLRHLCPSLPPSPTASPPVRKPRYVRRERPLDRATDPAAFSVEARISNV</sequence>
<dbReference type="Proteomes" id="UP001266305">
    <property type="component" value="Unassembled WGS sequence"/>
</dbReference>
<feature type="region of interest" description="Disordered" evidence="1">
    <location>
        <begin position="36"/>
        <end position="198"/>
    </location>
</feature>
<organism evidence="2 3">
    <name type="scientific">Saguinus oedipus</name>
    <name type="common">Cotton-top tamarin</name>
    <name type="synonym">Oedipomidas oedipus</name>
    <dbReference type="NCBI Taxonomy" id="9490"/>
    <lineage>
        <taxon>Eukaryota</taxon>
        <taxon>Metazoa</taxon>
        <taxon>Chordata</taxon>
        <taxon>Craniata</taxon>
        <taxon>Vertebrata</taxon>
        <taxon>Euteleostomi</taxon>
        <taxon>Mammalia</taxon>
        <taxon>Eutheria</taxon>
        <taxon>Euarchontoglires</taxon>
        <taxon>Primates</taxon>
        <taxon>Haplorrhini</taxon>
        <taxon>Platyrrhini</taxon>
        <taxon>Cebidae</taxon>
        <taxon>Callitrichinae</taxon>
        <taxon>Saguinus</taxon>
    </lineage>
</organism>
<keyword evidence="3" id="KW-1185">Reference proteome</keyword>
<evidence type="ECO:0000256" key="1">
    <source>
        <dbReference type="SAM" id="MobiDB-lite"/>
    </source>
</evidence>
<dbReference type="EMBL" id="JASSZA010000007">
    <property type="protein sequence ID" value="KAK2105586.1"/>
    <property type="molecule type" value="Genomic_DNA"/>
</dbReference>
<reference evidence="2 3" key="1">
    <citation type="submission" date="2023-05" db="EMBL/GenBank/DDBJ databases">
        <title>B98-5 Cell Line De Novo Hybrid Assembly: An Optical Mapping Approach.</title>
        <authorList>
            <person name="Kananen K."/>
            <person name="Auerbach J.A."/>
            <person name="Kautto E."/>
            <person name="Blachly J.S."/>
        </authorList>
    </citation>
    <scope>NUCLEOTIDE SEQUENCE [LARGE SCALE GENOMIC DNA]</scope>
    <source>
        <strain evidence="2">B95-8</strain>
        <tissue evidence="2">Cell line</tissue>
    </source>
</reference>
<comment type="caution">
    <text evidence="2">The sequence shown here is derived from an EMBL/GenBank/DDBJ whole genome shotgun (WGS) entry which is preliminary data.</text>
</comment>